<dbReference type="Proteomes" id="UP001162029">
    <property type="component" value="Unassembled WGS sequence"/>
</dbReference>
<proteinExistence type="predicted"/>
<gene>
    <name evidence="1" type="ORF">PDE001_LOCUS9487</name>
</gene>
<evidence type="ECO:0000313" key="2">
    <source>
        <dbReference type="Proteomes" id="UP001162029"/>
    </source>
</evidence>
<dbReference type="AlphaFoldDB" id="A0AAV0V9P9"/>
<sequence length="123" mass="14035">MLTMRPTDETEFVTEKKVRLESHFNFKLHTRTSSMVFLLSEDEELATPLMNRAATRKIAASLVASRFGEDSLSIELTCSFQSESFSKPSPLSLALKILVLELLLESPWKCRGWSTNKNWPEKP</sequence>
<protein>
    <submittedName>
        <fullName evidence="1">Uncharacterized protein</fullName>
    </submittedName>
</protein>
<evidence type="ECO:0000313" key="1">
    <source>
        <dbReference type="EMBL" id="CAI5744336.1"/>
    </source>
</evidence>
<keyword evidence="2" id="KW-1185">Reference proteome</keyword>
<name>A0AAV0V9P9_9STRA</name>
<reference evidence="1" key="1">
    <citation type="submission" date="2022-12" db="EMBL/GenBank/DDBJ databases">
        <authorList>
            <person name="Webb A."/>
        </authorList>
    </citation>
    <scope>NUCLEOTIDE SEQUENCE</scope>
    <source>
        <strain evidence="1">Pd1</strain>
    </source>
</reference>
<comment type="caution">
    <text evidence="1">The sequence shown here is derived from an EMBL/GenBank/DDBJ whole genome shotgun (WGS) entry which is preliminary data.</text>
</comment>
<accession>A0AAV0V9P9</accession>
<dbReference type="EMBL" id="CANTFM010002077">
    <property type="protein sequence ID" value="CAI5744336.1"/>
    <property type="molecule type" value="Genomic_DNA"/>
</dbReference>
<organism evidence="1 2">
    <name type="scientific">Peronospora destructor</name>
    <dbReference type="NCBI Taxonomy" id="86335"/>
    <lineage>
        <taxon>Eukaryota</taxon>
        <taxon>Sar</taxon>
        <taxon>Stramenopiles</taxon>
        <taxon>Oomycota</taxon>
        <taxon>Peronosporomycetes</taxon>
        <taxon>Peronosporales</taxon>
        <taxon>Peronosporaceae</taxon>
        <taxon>Peronospora</taxon>
    </lineage>
</organism>